<dbReference type="AlphaFoldDB" id="A0A9Q8LA27"/>
<reference evidence="2" key="1">
    <citation type="submission" date="2021-12" db="EMBL/GenBank/DDBJ databases">
        <authorList>
            <person name="Zaccaron A."/>
            <person name="Stergiopoulos I."/>
        </authorList>
    </citation>
    <scope>NUCLEOTIDE SEQUENCE</scope>
    <source>
        <strain evidence="2">Race5_Kim</strain>
    </source>
</reference>
<organism evidence="2 3">
    <name type="scientific">Passalora fulva</name>
    <name type="common">Tomato leaf mold</name>
    <name type="synonym">Cladosporium fulvum</name>
    <dbReference type="NCBI Taxonomy" id="5499"/>
    <lineage>
        <taxon>Eukaryota</taxon>
        <taxon>Fungi</taxon>
        <taxon>Dikarya</taxon>
        <taxon>Ascomycota</taxon>
        <taxon>Pezizomycotina</taxon>
        <taxon>Dothideomycetes</taxon>
        <taxon>Dothideomycetidae</taxon>
        <taxon>Mycosphaerellales</taxon>
        <taxon>Mycosphaerellaceae</taxon>
        <taxon>Fulvia</taxon>
    </lineage>
</organism>
<protein>
    <submittedName>
        <fullName evidence="2">Uncharacterized protein</fullName>
    </submittedName>
</protein>
<proteinExistence type="predicted"/>
<gene>
    <name evidence="2" type="ORF">CLAFUR5_02324</name>
</gene>
<accession>A0A9Q8LA27</accession>
<dbReference type="RefSeq" id="XP_047758067.1">
    <property type="nucleotide sequence ID" value="XM_047901472.1"/>
</dbReference>
<evidence type="ECO:0000313" key="2">
    <source>
        <dbReference type="EMBL" id="UJO13701.1"/>
    </source>
</evidence>
<feature type="compositionally biased region" description="Polar residues" evidence="1">
    <location>
        <begin position="69"/>
        <end position="85"/>
    </location>
</feature>
<dbReference type="Proteomes" id="UP000756132">
    <property type="component" value="Chromosome 2"/>
</dbReference>
<feature type="region of interest" description="Disordered" evidence="1">
    <location>
        <begin position="1"/>
        <end position="48"/>
    </location>
</feature>
<keyword evidence="3" id="KW-1185">Reference proteome</keyword>
<feature type="compositionally biased region" description="Low complexity" evidence="1">
    <location>
        <begin position="29"/>
        <end position="48"/>
    </location>
</feature>
<evidence type="ECO:0000313" key="3">
    <source>
        <dbReference type="Proteomes" id="UP000756132"/>
    </source>
</evidence>
<dbReference type="GeneID" id="71982202"/>
<feature type="region of interest" description="Disordered" evidence="1">
    <location>
        <begin position="68"/>
        <end position="92"/>
    </location>
</feature>
<dbReference type="EMBL" id="CP090164">
    <property type="protein sequence ID" value="UJO13701.1"/>
    <property type="molecule type" value="Genomic_DNA"/>
</dbReference>
<name>A0A9Q8LA27_PASFU</name>
<sequence>MNSIARQVPNRLSSSTGMSETSIHPAHRSGAASPQSSSSSLSGASNSSRFSKISQTFTPWITGVPTAETYRTQAPQQGRKSSSSFPILDGKC</sequence>
<dbReference type="KEGG" id="ffu:CLAFUR5_02324"/>
<reference evidence="2" key="2">
    <citation type="journal article" date="2022" name="Microb. Genom.">
        <title>A chromosome-scale genome assembly of the tomato pathogen Cladosporium fulvum reveals a compartmentalized genome architecture and the presence of a dispensable chromosome.</title>
        <authorList>
            <person name="Zaccaron A.Z."/>
            <person name="Chen L.H."/>
            <person name="Samaras A."/>
            <person name="Stergiopoulos I."/>
        </authorList>
    </citation>
    <scope>NUCLEOTIDE SEQUENCE</scope>
    <source>
        <strain evidence="2">Race5_Kim</strain>
    </source>
</reference>
<evidence type="ECO:0000256" key="1">
    <source>
        <dbReference type="SAM" id="MobiDB-lite"/>
    </source>
</evidence>
<feature type="compositionally biased region" description="Polar residues" evidence="1">
    <location>
        <begin position="1"/>
        <end position="22"/>
    </location>
</feature>